<dbReference type="OrthoDB" id="658746at2"/>
<dbReference type="RefSeq" id="WP_130544301.1">
    <property type="nucleotide sequence ID" value="NZ_CP042431.1"/>
</dbReference>
<evidence type="ECO:0000313" key="1">
    <source>
        <dbReference type="EMBL" id="RZS65061.1"/>
    </source>
</evidence>
<protein>
    <submittedName>
        <fullName evidence="1">Uncharacterized protein</fullName>
    </submittedName>
</protein>
<accession>A0A4Q7MBC2</accession>
<keyword evidence="2" id="KW-1185">Reference proteome</keyword>
<name>A0A4Q7MBC2_9BACT</name>
<organism evidence="1 2">
    <name type="scientific">Pseudobacter ginsenosidimutans</name>
    <dbReference type="NCBI Taxonomy" id="661488"/>
    <lineage>
        <taxon>Bacteria</taxon>
        <taxon>Pseudomonadati</taxon>
        <taxon>Bacteroidota</taxon>
        <taxon>Chitinophagia</taxon>
        <taxon>Chitinophagales</taxon>
        <taxon>Chitinophagaceae</taxon>
        <taxon>Pseudobacter</taxon>
    </lineage>
</organism>
<gene>
    <name evidence="1" type="ORF">EV199_5815</name>
</gene>
<dbReference type="Proteomes" id="UP000293874">
    <property type="component" value="Unassembled WGS sequence"/>
</dbReference>
<proteinExistence type="predicted"/>
<dbReference type="PROSITE" id="PS51257">
    <property type="entry name" value="PROKAR_LIPOPROTEIN"/>
    <property type="match status" value="1"/>
</dbReference>
<dbReference type="AlphaFoldDB" id="A0A4Q7MBC2"/>
<sequence>MRKLSYYSLLLLVPAAILVWSSCSKDKLRSKPSIKLSSISTRELPSQNDPHLIVTFDYADKEGDVGGERALWVKKTYLNERQTTLHEPDSFSLGVPVPTVPRQDGQIEAHMRASILHMALDPGNPAQPDTINLRFVLRDAGGNTSDTLDAGTVVVIR</sequence>
<dbReference type="EMBL" id="SGXA01000006">
    <property type="protein sequence ID" value="RZS65061.1"/>
    <property type="molecule type" value="Genomic_DNA"/>
</dbReference>
<evidence type="ECO:0000313" key="2">
    <source>
        <dbReference type="Proteomes" id="UP000293874"/>
    </source>
</evidence>
<comment type="caution">
    <text evidence="1">The sequence shown here is derived from an EMBL/GenBank/DDBJ whole genome shotgun (WGS) entry which is preliminary data.</text>
</comment>
<reference evidence="1 2" key="1">
    <citation type="submission" date="2019-02" db="EMBL/GenBank/DDBJ databases">
        <title>Genomic Encyclopedia of Type Strains, Phase IV (KMG-IV): sequencing the most valuable type-strain genomes for metagenomic binning, comparative biology and taxonomic classification.</title>
        <authorList>
            <person name="Goeker M."/>
        </authorList>
    </citation>
    <scope>NUCLEOTIDE SEQUENCE [LARGE SCALE GENOMIC DNA]</scope>
    <source>
        <strain evidence="1 2">DSM 18116</strain>
    </source>
</reference>